<keyword evidence="3" id="KW-1185">Reference proteome</keyword>
<dbReference type="AlphaFoldDB" id="A0A8H7CWI2"/>
<feature type="transmembrane region" description="Helical" evidence="1">
    <location>
        <begin position="107"/>
        <end position="127"/>
    </location>
</feature>
<feature type="transmembrane region" description="Helical" evidence="1">
    <location>
        <begin position="168"/>
        <end position="190"/>
    </location>
</feature>
<keyword evidence="1" id="KW-0812">Transmembrane</keyword>
<keyword evidence="1" id="KW-0472">Membrane</keyword>
<gene>
    <name evidence="2" type="ORF">MVEN_01291000</name>
</gene>
<comment type="caution">
    <text evidence="2">The sequence shown here is derived from an EMBL/GenBank/DDBJ whole genome shotgun (WGS) entry which is preliminary data.</text>
</comment>
<protein>
    <recommendedName>
        <fullName evidence="4">Transmembrane protein</fullName>
    </recommendedName>
</protein>
<feature type="transmembrane region" description="Helical" evidence="1">
    <location>
        <begin position="77"/>
        <end position="100"/>
    </location>
</feature>
<keyword evidence="1" id="KW-1133">Transmembrane helix</keyword>
<dbReference type="OrthoDB" id="3035934at2759"/>
<sequence>MYIRCPQFLRVTRHWPTFTISRLLCFFQGCLSNLHKMVGAMPGKLTTLAKIMYSGFCDSLLVLGFAAYIVAHYDTKAIGIAHIVLSIITMIFVILSPYAYRDDPSACSGLFMLNAVIYLVLMIVMVADPHTRQQADSQGQNYFSGNQTENVKRTVLKAALTIGFGSGAFLGLLIADCLGIMINALGICAARG</sequence>
<organism evidence="2 3">
    <name type="scientific">Mycena venus</name>
    <dbReference type="NCBI Taxonomy" id="2733690"/>
    <lineage>
        <taxon>Eukaryota</taxon>
        <taxon>Fungi</taxon>
        <taxon>Dikarya</taxon>
        <taxon>Basidiomycota</taxon>
        <taxon>Agaricomycotina</taxon>
        <taxon>Agaricomycetes</taxon>
        <taxon>Agaricomycetidae</taxon>
        <taxon>Agaricales</taxon>
        <taxon>Marasmiineae</taxon>
        <taxon>Mycenaceae</taxon>
        <taxon>Mycena</taxon>
    </lineage>
</organism>
<evidence type="ECO:0000313" key="3">
    <source>
        <dbReference type="Proteomes" id="UP000620124"/>
    </source>
</evidence>
<evidence type="ECO:0000256" key="1">
    <source>
        <dbReference type="SAM" id="Phobius"/>
    </source>
</evidence>
<accession>A0A8H7CWI2</accession>
<dbReference type="EMBL" id="JACAZI010000010">
    <property type="protein sequence ID" value="KAF7349903.1"/>
    <property type="molecule type" value="Genomic_DNA"/>
</dbReference>
<name>A0A8H7CWI2_9AGAR</name>
<proteinExistence type="predicted"/>
<evidence type="ECO:0000313" key="2">
    <source>
        <dbReference type="EMBL" id="KAF7349903.1"/>
    </source>
</evidence>
<evidence type="ECO:0008006" key="4">
    <source>
        <dbReference type="Google" id="ProtNLM"/>
    </source>
</evidence>
<reference evidence="2" key="1">
    <citation type="submission" date="2020-05" db="EMBL/GenBank/DDBJ databases">
        <title>Mycena genomes resolve the evolution of fungal bioluminescence.</title>
        <authorList>
            <person name="Tsai I.J."/>
        </authorList>
    </citation>
    <scope>NUCLEOTIDE SEQUENCE</scope>
    <source>
        <strain evidence="2">CCC161011</strain>
    </source>
</reference>
<feature type="transmembrane region" description="Helical" evidence="1">
    <location>
        <begin position="51"/>
        <end position="71"/>
    </location>
</feature>
<dbReference type="Proteomes" id="UP000620124">
    <property type="component" value="Unassembled WGS sequence"/>
</dbReference>